<dbReference type="OrthoDB" id="5135333at2759"/>
<dbReference type="Pfam" id="PF06985">
    <property type="entry name" value="HET"/>
    <property type="match status" value="1"/>
</dbReference>
<dbReference type="EMBL" id="JAGMVJ010000001">
    <property type="protein sequence ID" value="KAH7095921.1"/>
    <property type="molecule type" value="Genomic_DNA"/>
</dbReference>
<comment type="caution">
    <text evidence="2">The sequence shown here is derived from an EMBL/GenBank/DDBJ whole genome shotgun (WGS) entry which is preliminary data.</text>
</comment>
<protein>
    <submittedName>
        <fullName evidence="2">Heterokaryon incompatibility protein-domain-containing protein</fullName>
    </submittedName>
</protein>
<feature type="domain" description="Heterokaryon incompatibility" evidence="1">
    <location>
        <begin position="227"/>
        <end position="384"/>
    </location>
</feature>
<gene>
    <name evidence="2" type="ORF">FB567DRAFT_513754</name>
</gene>
<sequence>MPPKRTFTLSEDVRPKKAAKRQKIVRTIPQGGVNEGSLCSHCQKVDLTTMFSKETNAKDLGFLGKYMDPACPFCTIIWDCIRLHWKSASPLNHGARPRLFIQSKQWGWVLPHGAAQGHLIHCILLAITVQPPDFRVNRRIISTDKQNRFILAELELLNSTSTQGSAAHMLRRRIEERLDIDTLRRWLKNCEQHEHKANTDLELFRGGFRLIDVDEVRLVEKTEPCEYLALSYVWGSHDPHGLKTTRTNLKFLKGLHALENSLQSIGKRVPRTIADAMSLCKDIGHRYLWVDCLCIVQDDEEEKRRLIHGMGHVYENASLTLFAISGQHADTGLAGITPREDFPYEKQYDIKGQDILLSILITPISLEEQVRKSPWNTRAWTLQEQTLSGKRLYFTANEVFFDCSNRMLRECYNTESFETCYITDRSPFWGRGRRTGVYEPLVAMLPKGESSLWTHDDYASMVSSYSRRELSYTDDVLNALSGIYDRCTLAHQPQRPILAMQGLNDASFAKSLLWFIAEPDPAKVKRRYKVHETKLASWSWASWVAPIDFVCIYESSFPVPQIDNRHGAKYCPFVTEWTLTNSNENGISETTIKTEGRDKTSRVPGYYDFFFDPDRFMAILPSKPQLLSLANGLVGSLRFVAPCITFPAGFRLVTDAKISKGGHLLVLPNQIEYHCVIKFDADDKAFTEFLLIMYDGHYVALCVSTEGDTSRRIGVAQFSNQKKDWETALEEGLLHLAWKQVCLV</sequence>
<dbReference type="PANTHER" id="PTHR33112">
    <property type="entry name" value="DOMAIN PROTEIN, PUTATIVE-RELATED"/>
    <property type="match status" value="1"/>
</dbReference>
<evidence type="ECO:0000313" key="2">
    <source>
        <dbReference type="EMBL" id="KAH7095921.1"/>
    </source>
</evidence>
<evidence type="ECO:0000259" key="1">
    <source>
        <dbReference type="Pfam" id="PF06985"/>
    </source>
</evidence>
<dbReference type="Proteomes" id="UP000813461">
    <property type="component" value="Unassembled WGS sequence"/>
</dbReference>
<reference evidence="2" key="1">
    <citation type="journal article" date="2021" name="Nat. Commun.">
        <title>Genetic determinants of endophytism in the Arabidopsis root mycobiome.</title>
        <authorList>
            <person name="Mesny F."/>
            <person name="Miyauchi S."/>
            <person name="Thiergart T."/>
            <person name="Pickel B."/>
            <person name="Atanasova L."/>
            <person name="Karlsson M."/>
            <person name="Huettel B."/>
            <person name="Barry K.W."/>
            <person name="Haridas S."/>
            <person name="Chen C."/>
            <person name="Bauer D."/>
            <person name="Andreopoulos W."/>
            <person name="Pangilinan J."/>
            <person name="LaButti K."/>
            <person name="Riley R."/>
            <person name="Lipzen A."/>
            <person name="Clum A."/>
            <person name="Drula E."/>
            <person name="Henrissat B."/>
            <person name="Kohler A."/>
            <person name="Grigoriev I.V."/>
            <person name="Martin F.M."/>
            <person name="Hacquard S."/>
        </authorList>
    </citation>
    <scope>NUCLEOTIDE SEQUENCE</scope>
    <source>
        <strain evidence="2">MPI-SDFR-AT-0120</strain>
    </source>
</reference>
<dbReference type="PANTHER" id="PTHR33112:SF12">
    <property type="entry name" value="HETEROKARYON INCOMPATIBILITY DOMAIN-CONTAINING PROTEIN"/>
    <property type="match status" value="1"/>
</dbReference>
<proteinExistence type="predicted"/>
<keyword evidence="3" id="KW-1185">Reference proteome</keyword>
<organism evidence="2 3">
    <name type="scientific">Paraphoma chrysanthemicola</name>
    <dbReference type="NCBI Taxonomy" id="798071"/>
    <lineage>
        <taxon>Eukaryota</taxon>
        <taxon>Fungi</taxon>
        <taxon>Dikarya</taxon>
        <taxon>Ascomycota</taxon>
        <taxon>Pezizomycotina</taxon>
        <taxon>Dothideomycetes</taxon>
        <taxon>Pleosporomycetidae</taxon>
        <taxon>Pleosporales</taxon>
        <taxon>Pleosporineae</taxon>
        <taxon>Phaeosphaeriaceae</taxon>
        <taxon>Paraphoma</taxon>
    </lineage>
</organism>
<dbReference type="AlphaFoldDB" id="A0A8K0RM79"/>
<accession>A0A8K0RM79</accession>
<name>A0A8K0RM79_9PLEO</name>
<evidence type="ECO:0000313" key="3">
    <source>
        <dbReference type="Proteomes" id="UP000813461"/>
    </source>
</evidence>
<dbReference type="InterPro" id="IPR010730">
    <property type="entry name" value="HET"/>
</dbReference>